<evidence type="ECO:0008006" key="4">
    <source>
        <dbReference type="Google" id="ProtNLM"/>
    </source>
</evidence>
<evidence type="ECO:0000256" key="1">
    <source>
        <dbReference type="SAM" id="MobiDB-lite"/>
    </source>
</evidence>
<feature type="region of interest" description="Disordered" evidence="1">
    <location>
        <begin position="173"/>
        <end position="193"/>
    </location>
</feature>
<accession>A0ABP9BEI1</accession>
<reference evidence="3" key="1">
    <citation type="journal article" date="2019" name="Int. J. Syst. Evol. Microbiol.">
        <title>The Global Catalogue of Microorganisms (GCM) 10K type strain sequencing project: providing services to taxonomists for standard genome sequencing and annotation.</title>
        <authorList>
            <consortium name="The Broad Institute Genomics Platform"/>
            <consortium name="The Broad Institute Genome Sequencing Center for Infectious Disease"/>
            <person name="Wu L."/>
            <person name="Ma J."/>
        </authorList>
    </citation>
    <scope>NUCLEOTIDE SEQUENCE [LARGE SCALE GENOMIC DNA]</scope>
    <source>
        <strain evidence="3">JCM 18324</strain>
    </source>
</reference>
<proteinExistence type="predicted"/>
<comment type="caution">
    <text evidence="2">The sequence shown here is derived from an EMBL/GenBank/DDBJ whole genome shotgun (WGS) entry which is preliminary data.</text>
</comment>
<name>A0ABP9BEI1_9ACTN</name>
<organism evidence="2 3">
    <name type="scientific">Streptomyces sanyensis</name>
    <dbReference type="NCBI Taxonomy" id="568869"/>
    <lineage>
        <taxon>Bacteria</taxon>
        <taxon>Bacillati</taxon>
        <taxon>Actinomycetota</taxon>
        <taxon>Actinomycetes</taxon>
        <taxon>Kitasatosporales</taxon>
        <taxon>Streptomycetaceae</taxon>
        <taxon>Streptomyces</taxon>
    </lineage>
</organism>
<gene>
    <name evidence="2" type="ORF">GCM10023329_51620</name>
</gene>
<dbReference type="InterPro" id="IPR036291">
    <property type="entry name" value="NAD(P)-bd_dom_sf"/>
</dbReference>
<dbReference type="Proteomes" id="UP001501147">
    <property type="component" value="Unassembled WGS sequence"/>
</dbReference>
<dbReference type="EMBL" id="BAABJV010000020">
    <property type="protein sequence ID" value="GAA4793015.1"/>
    <property type="molecule type" value="Genomic_DNA"/>
</dbReference>
<keyword evidence="3" id="KW-1185">Reference proteome</keyword>
<sequence>MGAGRLLVVGGHGAVGRVVVGTLSGWYPGRVLAGGRSAPPGGVRVDVADPEGFGQVLDELGDIAAVVLCVEPPDARTAALCLARGIHLVDVGASHRLLHGVERAAGEAERTGAAAVLSVGVAPGLSNLLALRAHHDVGGAERIDLTVLLGTGERHGRDAVRWTVAGLSAPSAARSRRTALPGHGPRTAHPFPFSDQFTLPRTLGVPEVTTRLCLDSRPLTALLAALRHSRLARRTDLLTRVLGRVHLGGERFAVCAEAVRGPHRAARALTGSGQSRTTGLVAAHTAREVLAGRVPPGVHHIEQLPALADLPERLAGQGIALWGSAPGTHP</sequence>
<dbReference type="SUPFAM" id="SSF51735">
    <property type="entry name" value="NAD(P)-binding Rossmann-fold domains"/>
    <property type="match status" value="1"/>
</dbReference>
<dbReference type="Gene3D" id="3.40.50.720">
    <property type="entry name" value="NAD(P)-binding Rossmann-like Domain"/>
    <property type="match status" value="1"/>
</dbReference>
<evidence type="ECO:0000313" key="3">
    <source>
        <dbReference type="Proteomes" id="UP001501147"/>
    </source>
</evidence>
<protein>
    <recommendedName>
        <fullName evidence="4">Saccharopine dehydrogenase</fullName>
    </recommendedName>
</protein>
<evidence type="ECO:0000313" key="2">
    <source>
        <dbReference type="EMBL" id="GAA4793015.1"/>
    </source>
</evidence>